<comment type="caution">
    <text evidence="2">The sequence shown here is derived from an EMBL/GenBank/DDBJ whole genome shotgun (WGS) entry which is preliminary data.</text>
</comment>
<reference evidence="2" key="2">
    <citation type="submission" date="2021-04" db="EMBL/GenBank/DDBJ databases">
        <authorList>
            <person name="Dong X."/>
        </authorList>
    </citation>
    <scope>NUCLEOTIDE SEQUENCE</scope>
    <source>
        <strain evidence="2">ZWT</strain>
    </source>
</reference>
<feature type="domain" description="Transposase IS66 central" evidence="1">
    <location>
        <begin position="2"/>
        <end position="49"/>
    </location>
</feature>
<dbReference type="Pfam" id="PF03050">
    <property type="entry name" value="DDE_Tnp_IS66"/>
    <property type="match status" value="1"/>
</dbReference>
<evidence type="ECO:0000259" key="1">
    <source>
        <dbReference type="Pfam" id="PF03050"/>
    </source>
</evidence>
<dbReference type="EMBL" id="JAGSOJ010000007">
    <property type="protein sequence ID" value="MCM1992634.1"/>
    <property type="molecule type" value="Genomic_DNA"/>
</dbReference>
<accession>A0A9J6P6Y4</accession>
<sequence>MNSKIIHFDETGLKVEGNNYWIHVASNEELTCYTAHKKRGKEAIFQPLKRKRLEY</sequence>
<protein>
    <submittedName>
        <fullName evidence="2">Transposase</fullName>
    </submittedName>
</protein>
<dbReference type="AlphaFoldDB" id="A0A9J6P6Y4"/>
<gene>
    <name evidence="2" type="ORF">KDK92_23205</name>
</gene>
<dbReference type="InterPro" id="IPR004291">
    <property type="entry name" value="Transposase_IS66_central"/>
</dbReference>
<evidence type="ECO:0000313" key="2">
    <source>
        <dbReference type="EMBL" id="MCM1992634.1"/>
    </source>
</evidence>
<proteinExistence type="predicted"/>
<evidence type="ECO:0000313" key="3">
    <source>
        <dbReference type="Proteomes" id="UP001056429"/>
    </source>
</evidence>
<organism evidence="2 3">
    <name type="scientific">Oceanirhabdus seepicola</name>
    <dbReference type="NCBI Taxonomy" id="2828781"/>
    <lineage>
        <taxon>Bacteria</taxon>
        <taxon>Bacillati</taxon>
        <taxon>Bacillota</taxon>
        <taxon>Clostridia</taxon>
        <taxon>Eubacteriales</taxon>
        <taxon>Clostridiaceae</taxon>
        <taxon>Oceanirhabdus</taxon>
    </lineage>
</organism>
<dbReference type="Proteomes" id="UP001056429">
    <property type="component" value="Unassembled WGS sequence"/>
</dbReference>
<reference evidence="2" key="1">
    <citation type="journal article" date="2021" name="mSystems">
        <title>Bacteria and Archaea Synergistically Convert Glycine Betaine to Biogenic Methane in the Formosa Cold Seep of the South China Sea.</title>
        <authorList>
            <person name="Li L."/>
            <person name="Zhang W."/>
            <person name="Zhang S."/>
            <person name="Song L."/>
            <person name="Sun Q."/>
            <person name="Zhang H."/>
            <person name="Xiang H."/>
            <person name="Dong X."/>
        </authorList>
    </citation>
    <scope>NUCLEOTIDE SEQUENCE</scope>
    <source>
        <strain evidence="2">ZWT</strain>
    </source>
</reference>
<name>A0A9J6P6Y4_9CLOT</name>
<keyword evidence="3" id="KW-1185">Reference proteome</keyword>